<comment type="caution">
    <text evidence="1">The sequence shown here is derived from an EMBL/GenBank/DDBJ whole genome shotgun (WGS) entry which is preliminary data.</text>
</comment>
<reference evidence="1 2" key="1">
    <citation type="submission" date="2010-02" db="EMBL/GenBank/DDBJ databases">
        <authorList>
            <person name="Weinstock G."/>
            <person name="Sodergren E."/>
            <person name="Clifton S."/>
            <person name="Fulton L."/>
            <person name="Fulton B."/>
            <person name="Courtney L."/>
            <person name="Fronick C."/>
            <person name="Harrison M."/>
            <person name="Strong C."/>
            <person name="Farmer C."/>
            <person name="Delahaunty K."/>
            <person name="Markovic C."/>
            <person name="Hall O."/>
            <person name="Minx P."/>
            <person name="Tomlinson C."/>
            <person name="Mitreva M."/>
            <person name="Nelson J."/>
            <person name="Hou S."/>
            <person name="Wollam A."/>
            <person name="Pepin K.H."/>
            <person name="Johnson M."/>
            <person name="Bhonagiri V."/>
            <person name="Zhang X."/>
            <person name="Suruliraj S."/>
            <person name="Warren W."/>
            <person name="Chinwalla A."/>
            <person name="Mardis E.R."/>
            <person name="Wilson R.K."/>
        </authorList>
    </citation>
    <scope>NUCLEOTIDE SEQUENCE [LARGE SCALE GENOMIC DNA]</scope>
    <source>
        <strain evidence="1 2">DSM 20213</strain>
    </source>
</reference>
<organism evidence="1 2">
    <name type="scientific">Bifidobacterium breve DSM 20213 = JCM 1192</name>
    <dbReference type="NCBI Taxonomy" id="518634"/>
    <lineage>
        <taxon>Bacteria</taxon>
        <taxon>Bacillati</taxon>
        <taxon>Actinomycetota</taxon>
        <taxon>Actinomycetes</taxon>
        <taxon>Bifidobacteriales</taxon>
        <taxon>Bifidobacteriaceae</taxon>
        <taxon>Bifidobacterium</taxon>
    </lineage>
</organism>
<dbReference type="EMBL" id="ACCG02000036">
    <property type="protein sequence ID" value="EFE88077.1"/>
    <property type="molecule type" value="Genomic_DNA"/>
</dbReference>
<dbReference type="Gene3D" id="3.20.20.80">
    <property type="entry name" value="Glycosidases"/>
    <property type="match status" value="1"/>
</dbReference>
<proteinExistence type="predicted"/>
<dbReference type="InterPro" id="IPR017853">
    <property type="entry name" value="GH"/>
</dbReference>
<dbReference type="Proteomes" id="UP000003191">
    <property type="component" value="Unassembled WGS sequence"/>
</dbReference>
<evidence type="ECO:0000313" key="1">
    <source>
        <dbReference type="EMBL" id="EFE88077.1"/>
    </source>
</evidence>
<dbReference type="SUPFAM" id="SSF51445">
    <property type="entry name" value="(Trans)glycosidases"/>
    <property type="match status" value="1"/>
</dbReference>
<keyword evidence="2" id="KW-1185">Reference proteome</keyword>
<accession>D4BSI3</accession>
<gene>
    <name evidence="1" type="ORF">BIFBRE_05075</name>
</gene>
<evidence type="ECO:0000313" key="2">
    <source>
        <dbReference type="Proteomes" id="UP000003191"/>
    </source>
</evidence>
<dbReference type="HOGENOM" id="CLU_2822453_0_0_11"/>
<dbReference type="AlphaFoldDB" id="D4BSI3"/>
<sequence>MFIFVVPFQKSNNRFPFGLENDFTTLTPWALNKMLNHLQVKYKNPAVMIHENGNFGHDDTLKLILL</sequence>
<protein>
    <submittedName>
        <fullName evidence="1">Uncharacterized protein</fullName>
    </submittedName>
</protein>
<name>D4BSI3_BIFBR</name>